<dbReference type="CDD" id="cd03444">
    <property type="entry name" value="Thioesterase_II_repeat1"/>
    <property type="match status" value="1"/>
</dbReference>
<dbReference type="GO" id="GO:0006637">
    <property type="term" value="P:acyl-CoA metabolic process"/>
    <property type="evidence" value="ECO:0007669"/>
    <property type="project" value="InterPro"/>
</dbReference>
<dbReference type="Pfam" id="PF02551">
    <property type="entry name" value="Acyl_CoA_thio"/>
    <property type="match status" value="1"/>
</dbReference>
<sequence>MTGKSWIATLLEFDRDGDRFIAPQSAGPGSRLFGGLIAAQSLGAAGTTVDPAKQPQSLHAYFVRGGRYGVDVELEVERTRDGRSFDTRRVTARQAGKVILEMIASFHLPEPGPDWHPPRSPSVELADAVPKQPDLESVDRFELRCNPGDDSPFAVPPFWIRTRDPIEDDPLIRACTLTYMSDLGPVPAARPPGADVVPDGGFAASLDHAVWFHHPFTPDRWHRYEVDPLGNSHSRGLVAGGIYDTEDRLIASTSQQALWRL</sequence>
<dbReference type="GO" id="GO:0009062">
    <property type="term" value="P:fatty acid catabolic process"/>
    <property type="evidence" value="ECO:0007669"/>
    <property type="project" value="TreeGrafter"/>
</dbReference>
<evidence type="ECO:0000313" key="5">
    <source>
        <dbReference type="EMBL" id="SCX34082.1"/>
    </source>
</evidence>
<dbReference type="GO" id="GO:0047617">
    <property type="term" value="F:fatty acyl-CoA hydrolase activity"/>
    <property type="evidence" value="ECO:0007669"/>
    <property type="project" value="InterPro"/>
</dbReference>
<dbReference type="InterPro" id="IPR049449">
    <property type="entry name" value="TesB_ACOT8-like_N"/>
</dbReference>
<reference evidence="6" key="1">
    <citation type="submission" date="2016-10" db="EMBL/GenBank/DDBJ databases">
        <authorList>
            <person name="Varghese N."/>
            <person name="Submissions S."/>
        </authorList>
    </citation>
    <scope>NUCLEOTIDE SEQUENCE [LARGE SCALE GENOMIC DNA]</scope>
    <source>
        <strain evidence="6">UNC267MFSha1.1M11</strain>
    </source>
</reference>
<dbReference type="SUPFAM" id="SSF54637">
    <property type="entry name" value="Thioesterase/thiol ester dehydrase-isomerase"/>
    <property type="match status" value="2"/>
</dbReference>
<dbReference type="InterPro" id="IPR025652">
    <property type="entry name" value="TesB_C"/>
</dbReference>
<dbReference type="EMBL" id="FMUB01000021">
    <property type="protein sequence ID" value="SCX34082.1"/>
    <property type="molecule type" value="Genomic_DNA"/>
</dbReference>
<evidence type="ECO:0000259" key="3">
    <source>
        <dbReference type="Pfam" id="PF02551"/>
    </source>
</evidence>
<dbReference type="CDD" id="cd03445">
    <property type="entry name" value="Thioesterase_II_repeat2"/>
    <property type="match status" value="1"/>
</dbReference>
<accession>A0A1G4X252</accession>
<dbReference type="InterPro" id="IPR003703">
    <property type="entry name" value="Acyl_CoA_thio"/>
</dbReference>
<dbReference type="Proteomes" id="UP000199707">
    <property type="component" value="Unassembled WGS sequence"/>
</dbReference>
<dbReference type="InterPro" id="IPR042171">
    <property type="entry name" value="Acyl-CoA_hotdog"/>
</dbReference>
<dbReference type="STRING" id="1502745.SAMN02799620_06190"/>
<evidence type="ECO:0000256" key="2">
    <source>
        <dbReference type="ARBA" id="ARBA00022801"/>
    </source>
</evidence>
<feature type="domain" description="Acyl-CoA thioesterase 2 C-terminal" evidence="3">
    <location>
        <begin position="158"/>
        <end position="256"/>
    </location>
</feature>
<dbReference type="Gene3D" id="2.40.160.210">
    <property type="entry name" value="Acyl-CoA thioesterase, double hotdog domain"/>
    <property type="match status" value="1"/>
</dbReference>
<dbReference type="PANTHER" id="PTHR11066">
    <property type="entry name" value="ACYL-COA THIOESTERASE"/>
    <property type="match status" value="1"/>
</dbReference>
<gene>
    <name evidence="5" type="ORF">SAMN02799620_06190</name>
</gene>
<evidence type="ECO:0000313" key="6">
    <source>
        <dbReference type="Proteomes" id="UP000199707"/>
    </source>
</evidence>
<comment type="similarity">
    <text evidence="1">Belongs to the C/M/P thioester hydrolase family.</text>
</comment>
<organism evidence="5 6">
    <name type="scientific">Mycolicibacterium fluoranthenivorans</name>
    <dbReference type="NCBI Taxonomy" id="258505"/>
    <lineage>
        <taxon>Bacteria</taxon>
        <taxon>Bacillati</taxon>
        <taxon>Actinomycetota</taxon>
        <taxon>Actinomycetes</taxon>
        <taxon>Mycobacteriales</taxon>
        <taxon>Mycobacteriaceae</taxon>
        <taxon>Mycolicibacterium</taxon>
    </lineage>
</organism>
<dbReference type="AlphaFoldDB" id="A0A1G4X252"/>
<evidence type="ECO:0000256" key="1">
    <source>
        <dbReference type="ARBA" id="ARBA00006538"/>
    </source>
</evidence>
<name>A0A1G4X252_9MYCO</name>
<proteinExistence type="inferred from homology"/>
<protein>
    <submittedName>
        <fullName evidence="5">Acyl-CoA thioesterase II</fullName>
    </submittedName>
</protein>
<dbReference type="PANTHER" id="PTHR11066:SF34">
    <property type="entry name" value="ACYL-COENZYME A THIOESTERASE 8"/>
    <property type="match status" value="1"/>
</dbReference>
<evidence type="ECO:0000259" key="4">
    <source>
        <dbReference type="Pfam" id="PF13622"/>
    </source>
</evidence>
<dbReference type="Pfam" id="PF13622">
    <property type="entry name" value="4HBT_3"/>
    <property type="match status" value="1"/>
</dbReference>
<dbReference type="RefSeq" id="WP_090364606.1">
    <property type="nucleotide sequence ID" value="NZ_FMUB01000021.1"/>
</dbReference>
<keyword evidence="2" id="KW-0378">Hydrolase</keyword>
<dbReference type="InterPro" id="IPR029069">
    <property type="entry name" value="HotDog_dom_sf"/>
</dbReference>
<feature type="domain" description="Acyl-CoA thioesterase-like N-terminal HotDog" evidence="4">
    <location>
        <begin position="25"/>
        <end position="107"/>
    </location>
</feature>